<dbReference type="SUPFAM" id="SSF81296">
    <property type="entry name" value="E set domains"/>
    <property type="match status" value="1"/>
</dbReference>
<feature type="domain" description="AMP-activated protein kinase glycogen-binding" evidence="3">
    <location>
        <begin position="41"/>
        <end position="121"/>
    </location>
</feature>
<protein>
    <recommendedName>
        <fullName evidence="3">AMP-activated protein kinase glycogen-binding domain-containing protein</fullName>
    </recommendedName>
</protein>
<dbReference type="PANTHER" id="PTHR10343">
    <property type="entry name" value="5'-AMP-ACTIVATED PROTEIN KINASE , BETA SUBUNIT"/>
    <property type="match status" value="1"/>
</dbReference>
<dbReference type="GO" id="GO:0005634">
    <property type="term" value="C:nucleus"/>
    <property type="evidence" value="ECO:0007669"/>
    <property type="project" value="TreeGrafter"/>
</dbReference>
<evidence type="ECO:0000259" key="3">
    <source>
        <dbReference type="Pfam" id="PF16561"/>
    </source>
</evidence>
<dbReference type="Pfam" id="PF16561">
    <property type="entry name" value="AMPK1_CBM"/>
    <property type="match status" value="1"/>
</dbReference>
<sequence length="179" mass="19905">MPPFTSDSPSYPSGVSPTGRRDPPTFISIPKPRRVSTLQRITFRWHHSAASKVVLTGTFDDWAQSITMPRDPNCRDEFCVTLVLDRLVRHEFKFVVDGEWRCSYAFPTVFDSNGFVNNVIEPVGLDVLATMAFDPETGAAMMAMATGKRRAGSEFGSGRLLTGTGPYDVYNGKRTRVAY</sequence>
<feature type="region of interest" description="Disordered" evidence="2">
    <location>
        <begin position="1"/>
        <end position="28"/>
    </location>
</feature>
<comment type="caution">
    <text evidence="4">The sequence shown here is derived from an EMBL/GenBank/DDBJ whole genome shotgun (WGS) entry which is preliminary data.</text>
</comment>
<accession>A0A507DWL6</accession>
<dbReference type="Gene3D" id="2.60.40.10">
    <property type="entry name" value="Immunoglobulins"/>
    <property type="match status" value="1"/>
</dbReference>
<evidence type="ECO:0000313" key="4">
    <source>
        <dbReference type="EMBL" id="TPX56133.1"/>
    </source>
</evidence>
<dbReference type="InterPro" id="IPR050827">
    <property type="entry name" value="CRP1_MDG1_kinase"/>
</dbReference>
<proteinExistence type="inferred from homology"/>
<reference evidence="4 5" key="1">
    <citation type="journal article" date="2019" name="Sci. Rep.">
        <title>Comparative genomics of chytrid fungi reveal insights into the obligate biotrophic and pathogenic lifestyle of Synchytrium endobioticum.</title>
        <authorList>
            <person name="van de Vossenberg B.T.L.H."/>
            <person name="Warris S."/>
            <person name="Nguyen H.D.T."/>
            <person name="van Gent-Pelzer M.P.E."/>
            <person name="Joly D.L."/>
            <person name="van de Geest H.C."/>
            <person name="Bonants P.J.M."/>
            <person name="Smith D.S."/>
            <person name="Levesque C.A."/>
            <person name="van der Lee T.A.J."/>
        </authorList>
    </citation>
    <scope>NUCLEOTIDE SEQUENCE [LARGE SCALE GENOMIC DNA]</scope>
    <source>
        <strain evidence="4 5">CBS 809.83</strain>
    </source>
</reference>
<dbReference type="AlphaFoldDB" id="A0A507DWL6"/>
<dbReference type="Proteomes" id="UP000318582">
    <property type="component" value="Unassembled WGS sequence"/>
</dbReference>
<evidence type="ECO:0000256" key="1">
    <source>
        <dbReference type="ARBA" id="ARBA00038216"/>
    </source>
</evidence>
<name>A0A507DWL6_9FUNG</name>
<dbReference type="InterPro" id="IPR032640">
    <property type="entry name" value="AMPK1_CBM"/>
</dbReference>
<dbReference type="GO" id="GO:0007165">
    <property type="term" value="P:signal transduction"/>
    <property type="evidence" value="ECO:0007669"/>
    <property type="project" value="TreeGrafter"/>
</dbReference>
<dbReference type="InterPro" id="IPR013783">
    <property type="entry name" value="Ig-like_fold"/>
</dbReference>
<dbReference type="CDD" id="cd02859">
    <property type="entry name" value="E_set_AMPKbeta_like_N"/>
    <property type="match status" value="1"/>
</dbReference>
<dbReference type="InterPro" id="IPR014756">
    <property type="entry name" value="Ig_E-set"/>
</dbReference>
<evidence type="ECO:0000313" key="5">
    <source>
        <dbReference type="Proteomes" id="UP000318582"/>
    </source>
</evidence>
<evidence type="ECO:0000256" key="2">
    <source>
        <dbReference type="SAM" id="MobiDB-lite"/>
    </source>
</evidence>
<dbReference type="EMBL" id="QEAQ01000084">
    <property type="protein sequence ID" value="TPX56133.1"/>
    <property type="molecule type" value="Genomic_DNA"/>
</dbReference>
<organism evidence="4 5">
    <name type="scientific">Powellomyces hirtus</name>
    <dbReference type="NCBI Taxonomy" id="109895"/>
    <lineage>
        <taxon>Eukaryota</taxon>
        <taxon>Fungi</taxon>
        <taxon>Fungi incertae sedis</taxon>
        <taxon>Chytridiomycota</taxon>
        <taxon>Chytridiomycota incertae sedis</taxon>
        <taxon>Chytridiomycetes</taxon>
        <taxon>Spizellomycetales</taxon>
        <taxon>Powellomycetaceae</taxon>
        <taxon>Powellomyces</taxon>
    </lineage>
</organism>
<dbReference type="GO" id="GO:0019901">
    <property type="term" value="F:protein kinase binding"/>
    <property type="evidence" value="ECO:0007669"/>
    <property type="project" value="TreeGrafter"/>
</dbReference>
<keyword evidence="5" id="KW-1185">Reference proteome</keyword>
<dbReference type="GO" id="GO:0005737">
    <property type="term" value="C:cytoplasm"/>
    <property type="evidence" value="ECO:0007669"/>
    <property type="project" value="TreeGrafter"/>
</dbReference>
<dbReference type="STRING" id="109895.A0A507DWL6"/>
<feature type="compositionally biased region" description="Polar residues" evidence="2">
    <location>
        <begin position="1"/>
        <end position="16"/>
    </location>
</feature>
<dbReference type="GO" id="GO:0031588">
    <property type="term" value="C:nucleotide-activated protein kinase complex"/>
    <property type="evidence" value="ECO:0007669"/>
    <property type="project" value="TreeGrafter"/>
</dbReference>
<comment type="similarity">
    <text evidence="1">Belongs to the CRP1/MDG1 family.</text>
</comment>
<gene>
    <name evidence="4" type="ORF">PhCBS80983_g04754</name>
</gene>
<dbReference type="PANTHER" id="PTHR10343:SF81">
    <property type="entry name" value="CRUCIFORM DNA-RECOGNIZING PROTEIN 1-RELATED"/>
    <property type="match status" value="1"/>
</dbReference>